<feature type="coiled-coil region" evidence="1">
    <location>
        <begin position="47"/>
        <end position="81"/>
    </location>
</feature>
<feature type="coiled-coil region" evidence="1">
    <location>
        <begin position="1010"/>
        <end position="1090"/>
    </location>
</feature>
<proteinExistence type="predicted"/>
<feature type="region of interest" description="Disordered" evidence="2">
    <location>
        <begin position="3100"/>
        <end position="3272"/>
    </location>
</feature>
<feature type="compositionally biased region" description="Polar residues" evidence="2">
    <location>
        <begin position="2831"/>
        <end position="2840"/>
    </location>
</feature>
<name>A0A085NI54_9BILA</name>
<feature type="region of interest" description="Disordered" evidence="2">
    <location>
        <begin position="2207"/>
        <end position="2288"/>
    </location>
</feature>
<dbReference type="EMBL" id="KL367498">
    <property type="protein sequence ID" value="KFD69150.1"/>
    <property type="molecule type" value="Genomic_DNA"/>
</dbReference>
<feature type="compositionally biased region" description="Polar residues" evidence="2">
    <location>
        <begin position="1360"/>
        <end position="1375"/>
    </location>
</feature>
<feature type="compositionally biased region" description="Polar residues" evidence="2">
    <location>
        <begin position="1269"/>
        <end position="1280"/>
    </location>
</feature>
<feature type="compositionally biased region" description="Polar residues" evidence="2">
    <location>
        <begin position="1794"/>
        <end position="1809"/>
    </location>
</feature>
<feature type="region of interest" description="Disordered" evidence="2">
    <location>
        <begin position="1976"/>
        <end position="2001"/>
    </location>
</feature>
<feature type="compositionally biased region" description="Basic and acidic residues" evidence="2">
    <location>
        <begin position="3104"/>
        <end position="3126"/>
    </location>
</feature>
<feature type="compositionally biased region" description="Polar residues" evidence="2">
    <location>
        <begin position="2207"/>
        <end position="2221"/>
    </location>
</feature>
<feature type="region of interest" description="Disordered" evidence="2">
    <location>
        <begin position="2044"/>
        <end position="2110"/>
    </location>
</feature>
<feature type="compositionally biased region" description="Low complexity" evidence="2">
    <location>
        <begin position="3238"/>
        <end position="3247"/>
    </location>
</feature>
<feature type="region of interest" description="Disordered" evidence="2">
    <location>
        <begin position="1250"/>
        <end position="1375"/>
    </location>
</feature>
<feature type="compositionally biased region" description="Basic residues" evidence="2">
    <location>
        <begin position="3263"/>
        <end position="3272"/>
    </location>
</feature>
<feature type="compositionally biased region" description="Basic and acidic residues" evidence="2">
    <location>
        <begin position="3181"/>
        <end position="3197"/>
    </location>
</feature>
<gene>
    <name evidence="3" type="ORF">M514_02970</name>
</gene>
<protein>
    <submittedName>
        <fullName evidence="3">Uncharacterized protein</fullName>
    </submittedName>
</protein>
<accession>A0A085NI54</accession>
<feature type="compositionally biased region" description="Polar residues" evidence="2">
    <location>
        <begin position="2619"/>
        <end position="2644"/>
    </location>
</feature>
<feature type="region of interest" description="Disordered" evidence="2">
    <location>
        <begin position="2619"/>
        <end position="2648"/>
    </location>
</feature>
<feature type="compositionally biased region" description="Polar residues" evidence="2">
    <location>
        <begin position="1632"/>
        <end position="1642"/>
    </location>
</feature>
<evidence type="ECO:0000256" key="2">
    <source>
        <dbReference type="SAM" id="MobiDB-lite"/>
    </source>
</evidence>
<feature type="region of interest" description="Disordered" evidence="2">
    <location>
        <begin position="2793"/>
        <end position="2819"/>
    </location>
</feature>
<evidence type="ECO:0000256" key="1">
    <source>
        <dbReference type="SAM" id="Coils"/>
    </source>
</evidence>
<feature type="compositionally biased region" description="Polar residues" evidence="2">
    <location>
        <begin position="1871"/>
        <end position="1890"/>
    </location>
</feature>
<feature type="compositionally biased region" description="Polar residues" evidence="2">
    <location>
        <begin position="2793"/>
        <end position="2815"/>
    </location>
</feature>
<feature type="compositionally biased region" description="Polar residues" evidence="2">
    <location>
        <begin position="1758"/>
        <end position="1767"/>
    </location>
</feature>
<organism evidence="3">
    <name type="scientific">Trichuris suis</name>
    <name type="common">pig whipworm</name>
    <dbReference type="NCBI Taxonomy" id="68888"/>
    <lineage>
        <taxon>Eukaryota</taxon>
        <taxon>Metazoa</taxon>
        <taxon>Ecdysozoa</taxon>
        <taxon>Nematoda</taxon>
        <taxon>Enoplea</taxon>
        <taxon>Dorylaimia</taxon>
        <taxon>Trichinellida</taxon>
        <taxon>Trichuridae</taxon>
        <taxon>Trichuris</taxon>
    </lineage>
</organism>
<feature type="region of interest" description="Disordered" evidence="2">
    <location>
        <begin position="2831"/>
        <end position="2878"/>
    </location>
</feature>
<feature type="compositionally biased region" description="Basic and acidic residues" evidence="2">
    <location>
        <begin position="1736"/>
        <end position="1757"/>
    </location>
</feature>
<sequence>MAQKKLDNEALLLRKDDEIISLLTSLRESRLEASTMKWSVTKLTKEKENMLSTMNRQRGEIGRLQEQLAKERAEVLNAVKEKCSLELRLIEVKGQLVRQQEREQQFAALVDSTNAERMKHQEELRSMAELVANIRKQSNEHCFKAEAAQMSYARELGMLKMENDSLKRAAKLSQERAEKLETQMLEAQKRRRLETMEYIDKIFGLECSMGDDAKLMHQYYEKAAQLEEERKAALLSVECNRKIVKQVVSHASKTQREHELQLSLKGDLHFEVSKFTRPLFRQIDCPTDIGIASVPENRRRHDSSYLSVYVFFENFPFFLKILSDMVALDSSGTGQMETRVVTFSTLYHEYWNLVKVLLVTKAKFQLLKSKLKSIITVSSLRCAGSYQGCSPQTGKAESLEPLENETLELTPSQTQRLSIQQSESASADLSAALAFELPNFVEALNEPTENEASRGGFTYADEEGIFSQKIKNVENYRMLLSQANLNILTTDEQTCRASKSEGLREVPLLARSQEMPSFVAQSVEAAISSWKAVARLKAENAQLAEECKCCSTLLANQEERIRSLNLTMELLVETLKALQGAREQMKASETIAQRRCDRLKVQLATERRLKSICSSNSFAVAQSLSDARSKLVSLENELRDQAAAFYQQNKLAGVVSGLTTSLENIQKSSMESFNENLQTMMARQESLVDVANEATEWSEAAVRTSSYYLRLFRGKMKKEMMLRRRAEEQAKRRKERYFELKDKMKRLLSRKYDNSQMQMMSRLRTKIVNLTKALRKQGARLLQATKELNCRDAEAKYWKDLCESSERNLGATMAERHALESQLQEQLVEKNQLSDRAGQLAKAMEEADAQAQIRIFEHSHQLQEVHGRIALLAEQVDICQVEKDKLKNEADTLRLERDSLRHTVETLSSEIADVRSQFANCTAELKAKAECLEALSKEKENQLNLAKQELLDLKGKASLEKMTLVQEVNKSRKMIADFEKVKEQLLSRLSASSEPWEVGTSSGVPDVNIVRYLEEERKQAIDRCALAEAELLRARVRVSQLESKVFQPDKTSREEIEALKVEVDKKNKEIDALSLQLRQVGESAAALRKEADKPKTPSVEAVVTSAKAEEKQAIANQREQMAPHVGSLKFQNFLNIVSQQLTTIRSLERLTDEAEGLFDRVTEVHPPKVDSKSSLKPSLEMEHEWTANVASIKETLKELRCKHQKLRADCGTIMSSSRAEDDHTVGETAEPETLKELRCKHQKLRADCGTIMSSSRAEDDHTVGETAEPVSSQQPDQTSDVHAGSFDIASKREYSSPEVAASKRIRVGPSEDESAKVVPIPATEQATSAAVEQAVAKADQSTTGPADAGGPPDASVGQAGISSERAQSSDVTGSGVSLVGDVNVTESAGEIAGGQRMPIVWDANGGERRPVPVLIQEPRTNRRGSLGACYEPSNAALFLNFTFCQVFTKKVIKPEKLKCLSSSQRVMASVSIQACMCAKFGQVSSIGRSGAMAHLKLRAGKRAKFTDPDGHFERMVDLLRKEAQSATGRSSSSLGTLAFSNTTTSQQTQILIAEERRKMEAVQQQLVKPDSFSSNMTYNPSVVSVTNTSKRTGRASSIGPDSKYANKRSGQEISQSKTTSRIKITQPYPGESISTAMSTTQPGKEPTVAKVQHKADVHSINTGSIQVVDNSRKCDDFPALKSQSAAIRNEGKSGSFGRRDYKSGRYTAPKSQQTKDFTKVDSKKGTARKINSAADRFTKSREESAPSRSSEDFKSTEPKTSSESLQLTKIIRENMARSSSSSSSTFDPSDFVSDCTTTSPRSSELVEQTSPKLKYHTVIHKLPSIEDTPKLSRPEKSSFLPVTSTPVPGRAAALDASISIIQPFKNVGRQKPNSQNNNLPSCQRTSQPTVNAAKRLIQLRRSEPTMGPATSTPLRNVPSDLNASASTIVEASVDEVFSSELESCQKRKQTVPKRRSTIGWPDATPKSILKRKVNTPMPKSYKTSTTKGQKLRRSGVEKTDKKKATYALDSLTEMSEDDDRVCATTMHSVSSVSDDTSVVVERQKRMNKKVQSRSRNVASVKESKQRKRRDSASPYERGKVALPPKRAKKDDQSNKKFKESTGQEASLGIGGKLLARREKIKKKREQSISACDNRGSALPIREFRNEKNVRVIDQQDYLQGSWPTGAISPSLTEGSVFGCNDDESTFTYTPTFVGPRTSKLSYQNVSSIDESDSNSVHSCSTRSRRASEKQSRKASYALDNGGTKSEDLSEMQSSSSASPPTCSYDVSDHTSADTPIELASVSKNRRKSEMELSKEIINLTPEEGSVSSAPRSSSFETTLPTPEISWGSAREKTPGRRRSSRTRVPRLRHDLGEAIKYEYVDGGLRRIAGVVPGHVEYPTLKRNKVHTMSQYVELLCKKKRNGRKNDVGSGDASIGRLELDHAAIGRPLLAGTDADAAMDGRLFRLKKARKEQMTDRVLKYEHDEVSEIRKVQIEIRVGGELNLSVENTESIYVINGVVVVILNGSAVSLSIGDYLTLRAVATAIPQCCKRNRTKGRMRKPRIRRVMAYLRLRAGTRSNFADQESPFERIADWLRKEAQSATGRRSSPLGTLAFLNITDSQKTKVLIEEVKRKIEVVQQQLRRADPASSSATYRLSEEPVQNTSRKTARLSSRAFDFNDANEPIEPELSQSKITSTNDSVSKAKSMTQPEKEAIAVLVTSADEKSQSRQMNAHMSRNASMEAEKTISAYYDTQREEGRDKRERYVDELKMFLCLPARLQHQFPSAGNTVMALVVRPFSSYREFEVHEIQNTPLLSMNDTNQQTQSRSELGHLTSTPVKKEIPDLNLSLSTIVGGSETSNESSGKDSDSANFATTKLESARKRRQIPKTHVNTPMPNSFERPIRQVEKQLRFDAKEAAEQNNTQALAPLTEILKGNSAPADTVHSTSLSDNARVDAERRKGANMNDQTRKRNVASVKESKQRKRRDSASPSERGKVALPPKRAKRDEQSNKKFKESTGQEASLGTGGKLLARRERIKKKREQSISARDNRGSALPIREFRNEKNVHLIDQQDYLQGSWPTGAISPSLTEGSVFGCNDDESTFTYTPTFVAPRTSKLSYRNVSSIEESDRNGVHDCSTRSRRVSEEQSRKTSYAVDNGGTKSEDLPEMQSSSSASPPTCSYDVNDHTSAHMPFELASVSKNRRKSEIELTKARVSRDSSTRKSVTKVSSTQKRGNENRKRTTNAHLHTFSEITKLTAQAGSPPLASSSRLRSPEISWGNAREKTPGRRRSSRTRVPRLRPELGEVIKYEYVDGGLRQIVGVVPGYVDHPTLKRNKVHTMSQYVDLLCKKRLDRRNVQRKTCKKGTRQVNRMGAGELHPVAPDGDVLTERRPFHFTCQEMADGVVKYEHDEVTAIALLNIRRGAEFRLNVERNQTFCVAKGAIMITLNGSHMNLSARDFVILRAGN</sequence>
<evidence type="ECO:0000313" key="3">
    <source>
        <dbReference type="EMBL" id="KFD69150.1"/>
    </source>
</evidence>
<feature type="compositionally biased region" description="Basic and acidic residues" evidence="2">
    <location>
        <begin position="2088"/>
        <end position="2101"/>
    </location>
</feature>
<feature type="region of interest" description="Disordered" evidence="2">
    <location>
        <begin position="1586"/>
        <end position="1646"/>
    </location>
</feature>
<feature type="region of interest" description="Disordered" evidence="2">
    <location>
        <begin position="2302"/>
        <end position="2343"/>
    </location>
</feature>
<feature type="coiled-coil region" evidence="1">
    <location>
        <begin position="816"/>
        <end position="956"/>
    </location>
</feature>
<feature type="compositionally biased region" description="Polar residues" evidence="2">
    <location>
        <begin position="1611"/>
        <end position="1623"/>
    </location>
</feature>
<feature type="compositionally biased region" description="Basic and acidic residues" evidence="2">
    <location>
        <begin position="2982"/>
        <end position="2995"/>
    </location>
</feature>
<feature type="region of interest" description="Disordered" evidence="2">
    <location>
        <begin position="1685"/>
        <end position="1809"/>
    </location>
</feature>
<reference evidence="3" key="1">
    <citation type="journal article" date="2014" name="Nat. Genet.">
        <title>Genome and transcriptome of the porcine whipworm Trichuris suis.</title>
        <authorList>
            <person name="Jex A.R."/>
            <person name="Nejsum P."/>
            <person name="Schwarz E.M."/>
            <person name="Hu L."/>
            <person name="Young N.D."/>
            <person name="Hall R.S."/>
            <person name="Korhonen P.K."/>
            <person name="Liao S."/>
            <person name="Thamsborg S."/>
            <person name="Xia J."/>
            <person name="Xu P."/>
            <person name="Wang S."/>
            <person name="Scheerlinck J.P."/>
            <person name="Hofmann A."/>
            <person name="Sternberg P.W."/>
            <person name="Wang J."/>
            <person name="Gasser R.B."/>
        </authorList>
    </citation>
    <scope>NUCLEOTIDE SEQUENCE [LARGE SCALE GENOMIC DNA]</scope>
    <source>
        <strain evidence="3">DCEP-RM93F</strain>
    </source>
</reference>
<feature type="compositionally biased region" description="Polar residues" evidence="2">
    <location>
        <begin position="2305"/>
        <end position="2320"/>
    </location>
</feature>
<feature type="region of interest" description="Disordered" evidence="2">
    <location>
        <begin position="2915"/>
        <end position="3027"/>
    </location>
</feature>
<feature type="compositionally biased region" description="Low complexity" evidence="2">
    <location>
        <begin position="3198"/>
        <end position="3209"/>
    </location>
</feature>
<keyword evidence="1" id="KW-0175">Coiled coil</keyword>
<feature type="region of interest" description="Disordered" evidence="2">
    <location>
        <begin position="1867"/>
        <end position="1890"/>
    </location>
</feature>
<feature type="coiled-coil region" evidence="1">
    <location>
        <begin position="163"/>
        <end position="236"/>
    </location>
</feature>
<feature type="compositionally biased region" description="Low complexity" evidence="2">
    <location>
        <begin position="2250"/>
        <end position="2263"/>
    </location>
</feature>
<dbReference type="Proteomes" id="UP000030758">
    <property type="component" value="Unassembled WGS sequence"/>
</dbReference>
<feature type="compositionally biased region" description="Polar residues" evidence="2">
    <location>
        <begin position="3227"/>
        <end position="3236"/>
    </location>
</feature>